<dbReference type="Proteomes" id="UP001151760">
    <property type="component" value="Unassembled WGS sequence"/>
</dbReference>
<evidence type="ECO:0000256" key="5">
    <source>
        <dbReference type="ARBA" id="ARBA00023163"/>
    </source>
</evidence>
<evidence type="ECO:0000256" key="1">
    <source>
        <dbReference type="ARBA" id="ARBA00004123"/>
    </source>
</evidence>
<reference evidence="8" key="2">
    <citation type="submission" date="2022-01" db="EMBL/GenBank/DDBJ databases">
        <authorList>
            <person name="Yamashiro T."/>
            <person name="Shiraishi A."/>
            <person name="Satake H."/>
            <person name="Nakayama K."/>
        </authorList>
    </citation>
    <scope>NUCLEOTIDE SEQUENCE</scope>
</reference>
<dbReference type="PROSITE" id="PS51806">
    <property type="entry name" value="DOG1"/>
    <property type="match status" value="1"/>
</dbReference>
<comment type="caution">
    <text evidence="8">The sequence shown here is derived from an EMBL/GenBank/DDBJ whole genome shotgun (WGS) entry which is preliminary data.</text>
</comment>
<evidence type="ECO:0000259" key="7">
    <source>
        <dbReference type="PROSITE" id="PS51806"/>
    </source>
</evidence>
<evidence type="ECO:0000256" key="6">
    <source>
        <dbReference type="ARBA" id="ARBA00023242"/>
    </source>
</evidence>
<comment type="subcellular location">
    <subcellularLocation>
        <location evidence="1">Nucleus</location>
    </subcellularLocation>
</comment>
<keyword evidence="6" id="KW-0539">Nucleus</keyword>
<evidence type="ECO:0000313" key="9">
    <source>
        <dbReference type="Proteomes" id="UP001151760"/>
    </source>
</evidence>
<evidence type="ECO:0000256" key="2">
    <source>
        <dbReference type="ARBA" id="ARBA00023015"/>
    </source>
</evidence>
<keyword evidence="2" id="KW-0805">Transcription regulation</keyword>
<sequence length="256" mass="29710">MDEMDEMEEMCMMRHRKKRWMRWRRRMKVREFGGGDRKEYGTVRSLIDKFNDFNLSFEFAHRVALISDSAKEDCIGNYVYNDSRSSLCANSLQHVDEIGAELASNSFINSLLKISSSLFKRHLQMQRVFNRVEWSRLKVVAAKTVVFHLITGMWGTPSERYFLWMRGFCPSDLMKMLAIQLHLLTEQQVVGIYSLQHSSQQAEEALSQGLDQLHHSLVDTIASGSVKDMVHHMPVELGKHINLEGYVRQCSLESET</sequence>
<evidence type="ECO:0000256" key="4">
    <source>
        <dbReference type="ARBA" id="ARBA00023159"/>
    </source>
</evidence>
<name>A0ABQ5GNA6_9ASTR</name>
<dbReference type="PANTHER" id="PTHR45693">
    <property type="entry name" value="TRANSCRIPTION FACTOR TGA9"/>
    <property type="match status" value="1"/>
</dbReference>
<protein>
    <submittedName>
        <fullName evidence="8">Transcription factor TGA9-like protein isoform X1</fullName>
    </submittedName>
</protein>
<organism evidence="8 9">
    <name type="scientific">Tanacetum coccineum</name>
    <dbReference type="NCBI Taxonomy" id="301880"/>
    <lineage>
        <taxon>Eukaryota</taxon>
        <taxon>Viridiplantae</taxon>
        <taxon>Streptophyta</taxon>
        <taxon>Embryophyta</taxon>
        <taxon>Tracheophyta</taxon>
        <taxon>Spermatophyta</taxon>
        <taxon>Magnoliopsida</taxon>
        <taxon>eudicotyledons</taxon>
        <taxon>Gunneridae</taxon>
        <taxon>Pentapetalae</taxon>
        <taxon>asterids</taxon>
        <taxon>campanulids</taxon>
        <taxon>Asterales</taxon>
        <taxon>Asteraceae</taxon>
        <taxon>Asteroideae</taxon>
        <taxon>Anthemideae</taxon>
        <taxon>Anthemidinae</taxon>
        <taxon>Tanacetum</taxon>
    </lineage>
</organism>
<gene>
    <name evidence="8" type="ORF">Tco_1043871</name>
</gene>
<accession>A0ABQ5GNA6</accession>
<dbReference type="Pfam" id="PF14144">
    <property type="entry name" value="DOG1"/>
    <property type="match status" value="1"/>
</dbReference>
<dbReference type="PANTHER" id="PTHR45693:SF9">
    <property type="entry name" value="TRANSCRIPTION FACTOR TGA9"/>
    <property type="match status" value="1"/>
</dbReference>
<keyword evidence="5" id="KW-0804">Transcription</keyword>
<dbReference type="EMBL" id="BQNB010018686">
    <property type="protein sequence ID" value="GJT77146.1"/>
    <property type="molecule type" value="Genomic_DNA"/>
</dbReference>
<keyword evidence="9" id="KW-1185">Reference proteome</keyword>
<evidence type="ECO:0000256" key="3">
    <source>
        <dbReference type="ARBA" id="ARBA00023125"/>
    </source>
</evidence>
<evidence type="ECO:0000313" key="8">
    <source>
        <dbReference type="EMBL" id="GJT77146.1"/>
    </source>
</evidence>
<keyword evidence="3" id="KW-0238">DNA-binding</keyword>
<reference evidence="8" key="1">
    <citation type="journal article" date="2022" name="Int. J. Mol. Sci.">
        <title>Draft Genome of Tanacetum Coccineum: Genomic Comparison of Closely Related Tanacetum-Family Plants.</title>
        <authorList>
            <person name="Yamashiro T."/>
            <person name="Shiraishi A."/>
            <person name="Nakayama K."/>
            <person name="Satake H."/>
        </authorList>
    </citation>
    <scope>NUCLEOTIDE SEQUENCE</scope>
</reference>
<proteinExistence type="predicted"/>
<keyword evidence="4" id="KW-0010">Activator</keyword>
<dbReference type="InterPro" id="IPR025422">
    <property type="entry name" value="TGA_domain"/>
</dbReference>
<feature type="domain" description="DOG1" evidence="7">
    <location>
        <begin position="77"/>
        <end position="256"/>
    </location>
</feature>